<dbReference type="Proteomes" id="UP000321820">
    <property type="component" value="Chromosome"/>
</dbReference>
<dbReference type="Pfam" id="PF13360">
    <property type="entry name" value="PQQ_2"/>
    <property type="match status" value="1"/>
</dbReference>
<feature type="signal peptide" evidence="1">
    <location>
        <begin position="1"/>
        <end position="23"/>
    </location>
</feature>
<keyword evidence="4" id="KW-1185">Reference proteome</keyword>
<evidence type="ECO:0000259" key="2">
    <source>
        <dbReference type="Pfam" id="PF13360"/>
    </source>
</evidence>
<evidence type="ECO:0000313" key="3">
    <source>
        <dbReference type="EMBL" id="QEE26789.1"/>
    </source>
</evidence>
<evidence type="ECO:0000313" key="4">
    <source>
        <dbReference type="Proteomes" id="UP000321820"/>
    </source>
</evidence>
<gene>
    <name evidence="3" type="ORF">FTW19_01480</name>
</gene>
<dbReference type="PANTHER" id="PTHR34512:SF30">
    <property type="entry name" value="OUTER MEMBRANE PROTEIN ASSEMBLY FACTOR BAMB"/>
    <property type="match status" value="1"/>
</dbReference>
<evidence type="ECO:0000256" key="1">
    <source>
        <dbReference type="SAM" id="SignalP"/>
    </source>
</evidence>
<keyword evidence="1" id="KW-0732">Signal</keyword>
<dbReference type="InterPro" id="IPR002372">
    <property type="entry name" value="PQQ_rpt_dom"/>
</dbReference>
<protein>
    <submittedName>
        <fullName evidence="3">PQQ-binding-like beta-propeller repeat protein</fullName>
    </submittedName>
</protein>
<dbReference type="KEGG" id="talb:FTW19_01480"/>
<dbReference type="OrthoDB" id="101946at2"/>
<sequence length="504" mass="53088">MKTAQRSTLTLIAALTLTPVVFAQRNGPDWNTAGFDVQRSHWMRADKEVNATSMSKPGYQLIWKQKVEGVKIGLSEPIMVGTFIGWKGFKDLVLFQGGDGNLYVYDSDLGVPYFDKRFNTTAPKTCALTSIGAPGRPSALKPAAGMTRPLAAPYHSVVGKPGEGIPGGMNPPRTGFGFGQQGAPIPGLNQGGRAATPMYTVTTDGTLHIMAHGTGNEYEKPTPFVPAGSQVSDIASVDKIVYAATLPGCGASPNTLFAMDRTDPANPTIKQWKPESGDILGAPAFSTEGNLYITTTKQLIALDPKSLSAKVMATSEAGFASTPMIFTAADKKEYVAAGTTDGKVMLMDAGTGAAVAAAGEEQKLQFTPTALATWEDGSTRYLVVTDKTKQQARVVAYKLSDGKLQMAWTSTELEAPGSPMILNGVLFVLATGEQRGSADPATRAKGRPAVLYAYDAKSGKALWNSGTAIASPVTTSGIATGSGMIYLATADNTIYAFGFPQERQ</sequence>
<dbReference type="Gene3D" id="2.40.10.480">
    <property type="match status" value="1"/>
</dbReference>
<accession>A0A5B9E4S8</accession>
<feature type="domain" description="Pyrrolo-quinoline quinone repeat" evidence="2">
    <location>
        <begin position="272"/>
        <end position="427"/>
    </location>
</feature>
<dbReference type="EMBL" id="CP042806">
    <property type="protein sequence ID" value="QEE26789.1"/>
    <property type="molecule type" value="Genomic_DNA"/>
</dbReference>
<feature type="chain" id="PRO_5023027019" evidence="1">
    <location>
        <begin position="24"/>
        <end position="504"/>
    </location>
</feature>
<dbReference type="InterPro" id="IPR011047">
    <property type="entry name" value="Quinoprotein_ADH-like_sf"/>
</dbReference>
<dbReference type="PANTHER" id="PTHR34512">
    <property type="entry name" value="CELL SURFACE PROTEIN"/>
    <property type="match status" value="1"/>
</dbReference>
<dbReference type="RefSeq" id="WP_147645927.1">
    <property type="nucleotide sequence ID" value="NZ_CP042806.1"/>
</dbReference>
<dbReference type="AlphaFoldDB" id="A0A5B9E4S8"/>
<proteinExistence type="predicted"/>
<name>A0A5B9E4S8_9BACT</name>
<reference evidence="3 4" key="1">
    <citation type="submission" date="2019-08" db="EMBL/GenBank/DDBJ databases">
        <title>Complete genome sequence of Terriglobus albidus strain ORNL.</title>
        <authorList>
            <person name="Podar M."/>
        </authorList>
    </citation>
    <scope>NUCLEOTIDE SEQUENCE [LARGE SCALE GENOMIC DNA]</scope>
    <source>
        <strain evidence="3 4">ORNL</strain>
    </source>
</reference>
<dbReference type="InterPro" id="IPR015943">
    <property type="entry name" value="WD40/YVTN_repeat-like_dom_sf"/>
</dbReference>
<dbReference type="SUPFAM" id="SSF50998">
    <property type="entry name" value="Quinoprotein alcohol dehydrogenase-like"/>
    <property type="match status" value="1"/>
</dbReference>
<dbReference type="Gene3D" id="2.130.10.10">
    <property type="entry name" value="YVTN repeat-like/Quinoprotein amine dehydrogenase"/>
    <property type="match status" value="1"/>
</dbReference>
<organism evidence="3 4">
    <name type="scientific">Terriglobus albidus</name>
    <dbReference type="NCBI Taxonomy" id="1592106"/>
    <lineage>
        <taxon>Bacteria</taxon>
        <taxon>Pseudomonadati</taxon>
        <taxon>Acidobacteriota</taxon>
        <taxon>Terriglobia</taxon>
        <taxon>Terriglobales</taxon>
        <taxon>Acidobacteriaceae</taxon>
        <taxon>Terriglobus</taxon>
    </lineage>
</organism>